<organism evidence="1 2">
    <name type="scientific">Oceanobacillus indicireducens</name>
    <dbReference type="NCBI Taxonomy" id="1004261"/>
    <lineage>
        <taxon>Bacteria</taxon>
        <taxon>Bacillati</taxon>
        <taxon>Bacillota</taxon>
        <taxon>Bacilli</taxon>
        <taxon>Bacillales</taxon>
        <taxon>Bacillaceae</taxon>
        <taxon>Oceanobacillus</taxon>
    </lineage>
</organism>
<dbReference type="EMBL" id="BMOS01000014">
    <property type="protein sequence ID" value="GGN59486.1"/>
    <property type="molecule type" value="Genomic_DNA"/>
</dbReference>
<dbReference type="AlphaFoldDB" id="A0A917XYD7"/>
<proteinExistence type="predicted"/>
<evidence type="ECO:0000313" key="1">
    <source>
        <dbReference type="EMBL" id="GGN59486.1"/>
    </source>
</evidence>
<dbReference type="RefSeq" id="WP_188857424.1">
    <property type="nucleotide sequence ID" value="NZ_BMOS01000014.1"/>
</dbReference>
<name>A0A917XYD7_9BACI</name>
<dbReference type="Proteomes" id="UP000624041">
    <property type="component" value="Unassembled WGS sequence"/>
</dbReference>
<sequence>MEVRTGDVVQTSRGNFFEVKPDGTYIDFSKSMHLESAEYDLKHGEITAVYRQVKEDEEND</sequence>
<evidence type="ECO:0000313" key="2">
    <source>
        <dbReference type="Proteomes" id="UP000624041"/>
    </source>
</evidence>
<keyword evidence="2" id="KW-1185">Reference proteome</keyword>
<comment type="caution">
    <text evidence="1">The sequence shown here is derived from an EMBL/GenBank/DDBJ whole genome shotgun (WGS) entry which is preliminary data.</text>
</comment>
<gene>
    <name evidence="1" type="ORF">GCM10007971_22680</name>
</gene>
<protein>
    <submittedName>
        <fullName evidence="1">Uncharacterized protein</fullName>
    </submittedName>
</protein>
<reference evidence="1" key="1">
    <citation type="journal article" date="2014" name="Int. J. Syst. Evol. Microbiol.">
        <title>Complete genome sequence of Corynebacterium casei LMG S-19264T (=DSM 44701T), isolated from a smear-ripened cheese.</title>
        <authorList>
            <consortium name="US DOE Joint Genome Institute (JGI-PGF)"/>
            <person name="Walter F."/>
            <person name="Albersmeier A."/>
            <person name="Kalinowski J."/>
            <person name="Ruckert C."/>
        </authorList>
    </citation>
    <scope>NUCLEOTIDE SEQUENCE</scope>
    <source>
        <strain evidence="1">JCM 17251</strain>
    </source>
</reference>
<accession>A0A917XYD7</accession>
<reference evidence="1" key="2">
    <citation type="submission" date="2020-09" db="EMBL/GenBank/DDBJ databases">
        <authorList>
            <person name="Sun Q."/>
            <person name="Ohkuma M."/>
        </authorList>
    </citation>
    <scope>NUCLEOTIDE SEQUENCE</scope>
    <source>
        <strain evidence="1">JCM 17251</strain>
    </source>
</reference>